<dbReference type="InterPro" id="IPR017941">
    <property type="entry name" value="Rieske_2Fe-2S"/>
</dbReference>
<gene>
    <name evidence="6" type="primary">hcaC</name>
    <name evidence="6" type="ORF">Mal4_40690</name>
</gene>
<dbReference type="PROSITE" id="PS51296">
    <property type="entry name" value="RIESKE"/>
    <property type="match status" value="1"/>
</dbReference>
<dbReference type="GO" id="GO:0051213">
    <property type="term" value="F:dioxygenase activity"/>
    <property type="evidence" value="ECO:0007669"/>
    <property type="project" value="UniProtKB-KW"/>
</dbReference>
<dbReference type="InterPro" id="IPR036922">
    <property type="entry name" value="Rieske_2Fe-2S_sf"/>
</dbReference>
<keyword evidence="6" id="KW-0560">Oxidoreductase</keyword>
<dbReference type="Proteomes" id="UP000320496">
    <property type="component" value="Chromosome"/>
</dbReference>
<dbReference type="Gene3D" id="2.102.10.10">
    <property type="entry name" value="Rieske [2Fe-2S] iron-sulphur domain"/>
    <property type="match status" value="1"/>
</dbReference>
<dbReference type="PANTHER" id="PTHR21496:SF23">
    <property type="entry name" value="3-PHENYLPROPIONATE_CINNAMIC ACID DIOXYGENASE FERREDOXIN SUBUNIT"/>
    <property type="match status" value="1"/>
</dbReference>
<keyword evidence="4" id="KW-0411">Iron-sulfur</keyword>
<keyword evidence="2" id="KW-0479">Metal-binding</keyword>
<dbReference type="PANTHER" id="PTHR21496">
    <property type="entry name" value="FERREDOXIN-RELATED"/>
    <property type="match status" value="1"/>
</dbReference>
<organism evidence="6 7">
    <name type="scientific">Maioricimonas rarisocia</name>
    <dbReference type="NCBI Taxonomy" id="2528026"/>
    <lineage>
        <taxon>Bacteria</taxon>
        <taxon>Pseudomonadati</taxon>
        <taxon>Planctomycetota</taxon>
        <taxon>Planctomycetia</taxon>
        <taxon>Planctomycetales</taxon>
        <taxon>Planctomycetaceae</taxon>
        <taxon>Maioricimonas</taxon>
    </lineage>
</organism>
<proteinExistence type="predicted"/>
<evidence type="ECO:0000256" key="4">
    <source>
        <dbReference type="ARBA" id="ARBA00023014"/>
    </source>
</evidence>
<dbReference type="AlphaFoldDB" id="A0A517ZB47"/>
<keyword evidence="1" id="KW-0001">2Fe-2S</keyword>
<dbReference type="SUPFAM" id="SSF50022">
    <property type="entry name" value="ISP domain"/>
    <property type="match status" value="1"/>
</dbReference>
<sequence length="115" mass="12812">MADFEFVARTGDIPQGEGRSFPVNGRMVAVFHLDGDYHAINDTCPHMGASLASGYVEDAAVYCPWHAWRFCVKDGTWLDNPKASLKTDCYEVKVENDEIYVHVPDPPPRTPPADD</sequence>
<dbReference type="RefSeq" id="WP_145370878.1">
    <property type="nucleotide sequence ID" value="NZ_CP036275.1"/>
</dbReference>
<dbReference type="GO" id="GO:0046872">
    <property type="term" value="F:metal ion binding"/>
    <property type="evidence" value="ECO:0007669"/>
    <property type="project" value="UniProtKB-KW"/>
</dbReference>
<feature type="domain" description="Rieske" evidence="5">
    <location>
        <begin position="5"/>
        <end position="101"/>
    </location>
</feature>
<keyword evidence="6" id="KW-0223">Dioxygenase</keyword>
<dbReference type="GO" id="GO:0051537">
    <property type="term" value="F:2 iron, 2 sulfur cluster binding"/>
    <property type="evidence" value="ECO:0007669"/>
    <property type="project" value="UniProtKB-KW"/>
</dbReference>
<protein>
    <submittedName>
        <fullName evidence="6">3-phenylpropionate/cinnamic acid dioxygenase ferredoxin subunit</fullName>
    </submittedName>
</protein>
<evidence type="ECO:0000313" key="7">
    <source>
        <dbReference type="Proteomes" id="UP000320496"/>
    </source>
</evidence>
<dbReference type="Pfam" id="PF00355">
    <property type="entry name" value="Rieske"/>
    <property type="match status" value="1"/>
</dbReference>
<evidence type="ECO:0000313" key="6">
    <source>
        <dbReference type="EMBL" id="QDU39722.1"/>
    </source>
</evidence>
<dbReference type="OrthoDB" id="9795104at2"/>
<name>A0A517ZB47_9PLAN</name>
<reference evidence="6 7" key="1">
    <citation type="submission" date="2019-02" db="EMBL/GenBank/DDBJ databases">
        <title>Deep-cultivation of Planctomycetes and their phenomic and genomic characterization uncovers novel biology.</title>
        <authorList>
            <person name="Wiegand S."/>
            <person name="Jogler M."/>
            <person name="Boedeker C."/>
            <person name="Pinto D."/>
            <person name="Vollmers J."/>
            <person name="Rivas-Marin E."/>
            <person name="Kohn T."/>
            <person name="Peeters S.H."/>
            <person name="Heuer A."/>
            <person name="Rast P."/>
            <person name="Oberbeckmann S."/>
            <person name="Bunk B."/>
            <person name="Jeske O."/>
            <person name="Meyerdierks A."/>
            <person name="Storesund J.E."/>
            <person name="Kallscheuer N."/>
            <person name="Luecker S."/>
            <person name="Lage O.M."/>
            <person name="Pohl T."/>
            <person name="Merkel B.J."/>
            <person name="Hornburger P."/>
            <person name="Mueller R.-W."/>
            <person name="Bruemmer F."/>
            <person name="Labrenz M."/>
            <person name="Spormann A.M."/>
            <person name="Op den Camp H."/>
            <person name="Overmann J."/>
            <person name="Amann R."/>
            <person name="Jetten M.S.M."/>
            <person name="Mascher T."/>
            <person name="Medema M.H."/>
            <person name="Devos D.P."/>
            <person name="Kaster A.-K."/>
            <person name="Ovreas L."/>
            <person name="Rohde M."/>
            <person name="Galperin M.Y."/>
            <person name="Jogler C."/>
        </authorList>
    </citation>
    <scope>NUCLEOTIDE SEQUENCE [LARGE SCALE GENOMIC DNA]</scope>
    <source>
        <strain evidence="6 7">Mal4</strain>
    </source>
</reference>
<evidence type="ECO:0000259" key="5">
    <source>
        <dbReference type="PROSITE" id="PS51296"/>
    </source>
</evidence>
<keyword evidence="7" id="KW-1185">Reference proteome</keyword>
<accession>A0A517ZB47</accession>
<dbReference type="EMBL" id="CP036275">
    <property type="protein sequence ID" value="QDU39722.1"/>
    <property type="molecule type" value="Genomic_DNA"/>
</dbReference>
<evidence type="ECO:0000256" key="2">
    <source>
        <dbReference type="ARBA" id="ARBA00022723"/>
    </source>
</evidence>
<evidence type="ECO:0000256" key="1">
    <source>
        <dbReference type="ARBA" id="ARBA00022714"/>
    </source>
</evidence>
<dbReference type="KEGG" id="mri:Mal4_40690"/>
<evidence type="ECO:0000256" key="3">
    <source>
        <dbReference type="ARBA" id="ARBA00023004"/>
    </source>
</evidence>
<keyword evidence="3" id="KW-0408">Iron</keyword>